<dbReference type="InterPro" id="IPR003593">
    <property type="entry name" value="AAA+_ATPase"/>
</dbReference>
<dbReference type="GO" id="GO:0003682">
    <property type="term" value="F:chromatin binding"/>
    <property type="evidence" value="ECO:0007669"/>
    <property type="project" value="TreeGrafter"/>
</dbReference>
<dbReference type="PANTHER" id="PTHR12172:SF0">
    <property type="entry name" value="CELL CYCLE CHECKPOINT PROTEIN RAD17"/>
    <property type="match status" value="1"/>
</dbReference>
<evidence type="ECO:0000313" key="11">
    <source>
        <dbReference type="Proteomes" id="UP000253551"/>
    </source>
</evidence>
<feature type="domain" description="AAA+ ATPase" evidence="9">
    <location>
        <begin position="75"/>
        <end position="197"/>
    </location>
</feature>
<dbReference type="EMBL" id="PJQM01000249">
    <property type="protein sequence ID" value="RCI06022.1"/>
    <property type="molecule type" value="Genomic_DNA"/>
</dbReference>
<evidence type="ECO:0000256" key="8">
    <source>
        <dbReference type="SAM" id="MobiDB-lite"/>
    </source>
</evidence>
<keyword evidence="5" id="KW-0067">ATP-binding</keyword>
<dbReference type="GO" id="GO:0006281">
    <property type="term" value="P:DNA repair"/>
    <property type="evidence" value="ECO:0007669"/>
    <property type="project" value="InterPro"/>
</dbReference>
<dbReference type="GO" id="GO:0005524">
    <property type="term" value="F:ATP binding"/>
    <property type="evidence" value="ECO:0007669"/>
    <property type="project" value="UniProtKB-KW"/>
</dbReference>
<dbReference type="SUPFAM" id="SSF52540">
    <property type="entry name" value="P-loop containing nucleoside triphosphate hydrolases"/>
    <property type="match status" value="1"/>
</dbReference>
<proteinExistence type="inferred from homology"/>
<dbReference type="InterPro" id="IPR047854">
    <property type="entry name" value="RFC_lid"/>
</dbReference>
<dbReference type="GO" id="GO:0005634">
    <property type="term" value="C:nucleus"/>
    <property type="evidence" value="ECO:0007669"/>
    <property type="project" value="UniProtKB-SubCell"/>
</dbReference>
<dbReference type="Proteomes" id="UP000253551">
    <property type="component" value="Unassembled WGS sequence"/>
</dbReference>
<evidence type="ECO:0000256" key="4">
    <source>
        <dbReference type="ARBA" id="ARBA00022763"/>
    </source>
</evidence>
<evidence type="ECO:0000256" key="6">
    <source>
        <dbReference type="ARBA" id="ARBA00023242"/>
    </source>
</evidence>
<keyword evidence="7" id="KW-0131">Cell cycle</keyword>
<evidence type="ECO:0000256" key="7">
    <source>
        <dbReference type="ARBA" id="ARBA00023306"/>
    </source>
</evidence>
<keyword evidence="11" id="KW-1185">Reference proteome</keyword>
<sequence length="479" mass="54994">MSFNTTPKFILPHSSSQRDTQSLSSSRISDQAIRDELWVDLYTPESENEIAVRPARIKEVKLAIDNSSIGRNKGPSKVLILTGRSGCGKSTLARILCQSMGYQIIEWVHNLPSGDDIRPNISTIMHFQQFLNQSIRTPTLGDSHNKKVILIDDIPNLALDLVKTQFHSILSTYIEVPLPFLIIFVISDSWILSDTYRKNNETRLVSVRDLIPPKMSEDRRIHTIEFLPITKSATLKAMNNILTKESIKFEKNKLEEIAELSHGDIRAAINMLQFYSTRETRSDTVPRKKRKRDDTDMFETNTEPLSLFHAVGKVLYAKRDSHGYFESKPEDIINKLPVDNDLFISYLHENFITFHDRIEDCTKSLDSLSVADTLRTKQDWQNHTPSNYRCLESMYGIMSSRKGKVGGILRQVKKPTFFDTYSLLQRKKAEEIRYSILRNDSINEDDVTSEQEDIQSFSEDEYDAMYGDDTDIVEMLGGF</sequence>
<comment type="subcellular location">
    <subcellularLocation>
        <location evidence="1">Nucleus</location>
    </subcellularLocation>
</comment>
<comment type="similarity">
    <text evidence="2">Belongs to the rad17/RAD24 family.</text>
</comment>
<gene>
    <name evidence="10" type="primary">RAD17_2</name>
    <name evidence="10" type="ORF">CU098_013609</name>
</gene>
<name>A0A367KVV9_RHIST</name>
<protein>
    <submittedName>
        <fullName evidence="10">Cell cycle checkpoint protein rad17</fullName>
    </submittedName>
</protein>
<reference evidence="10 11" key="1">
    <citation type="journal article" date="2018" name="G3 (Bethesda)">
        <title>Phylogenetic and Phylogenomic Definition of Rhizopus Species.</title>
        <authorList>
            <person name="Gryganskyi A.P."/>
            <person name="Golan J."/>
            <person name="Dolatabadi S."/>
            <person name="Mondo S."/>
            <person name="Robb S."/>
            <person name="Idnurm A."/>
            <person name="Muszewska A."/>
            <person name="Steczkiewicz K."/>
            <person name="Masonjones S."/>
            <person name="Liao H.L."/>
            <person name="Gajdeczka M.T."/>
            <person name="Anike F."/>
            <person name="Vuek A."/>
            <person name="Anishchenko I.M."/>
            <person name="Voigt K."/>
            <person name="de Hoog G.S."/>
            <person name="Smith M.E."/>
            <person name="Heitman J."/>
            <person name="Vilgalys R."/>
            <person name="Stajich J.E."/>
        </authorList>
    </citation>
    <scope>NUCLEOTIDE SEQUENCE [LARGE SCALE GENOMIC DNA]</scope>
    <source>
        <strain evidence="10 11">LSU 92-RS-03</strain>
    </source>
</reference>
<dbReference type="OrthoDB" id="10265971at2759"/>
<dbReference type="GO" id="GO:0000077">
    <property type="term" value="P:DNA damage checkpoint signaling"/>
    <property type="evidence" value="ECO:0007669"/>
    <property type="project" value="TreeGrafter"/>
</dbReference>
<dbReference type="AlphaFoldDB" id="A0A367KVV9"/>
<dbReference type="STRING" id="4846.A0A367KVV9"/>
<dbReference type="InterPro" id="IPR027417">
    <property type="entry name" value="P-loop_NTPase"/>
</dbReference>
<dbReference type="GO" id="GO:0003689">
    <property type="term" value="F:DNA clamp loader activity"/>
    <property type="evidence" value="ECO:0007669"/>
    <property type="project" value="TreeGrafter"/>
</dbReference>
<evidence type="ECO:0000256" key="5">
    <source>
        <dbReference type="ARBA" id="ARBA00022840"/>
    </source>
</evidence>
<dbReference type="SMART" id="SM00382">
    <property type="entry name" value="AAA"/>
    <property type="match status" value="1"/>
</dbReference>
<dbReference type="CDD" id="cd18140">
    <property type="entry name" value="HLD_clamp_RFC"/>
    <property type="match status" value="1"/>
</dbReference>
<feature type="compositionally biased region" description="Low complexity" evidence="8">
    <location>
        <begin position="14"/>
        <end position="27"/>
    </location>
</feature>
<evidence type="ECO:0000256" key="2">
    <source>
        <dbReference type="ARBA" id="ARBA00006168"/>
    </source>
</evidence>
<organism evidence="10 11">
    <name type="scientific">Rhizopus stolonifer</name>
    <name type="common">Rhizopus nigricans</name>
    <dbReference type="NCBI Taxonomy" id="4846"/>
    <lineage>
        <taxon>Eukaryota</taxon>
        <taxon>Fungi</taxon>
        <taxon>Fungi incertae sedis</taxon>
        <taxon>Mucoromycota</taxon>
        <taxon>Mucoromycotina</taxon>
        <taxon>Mucoromycetes</taxon>
        <taxon>Mucorales</taxon>
        <taxon>Mucorineae</taxon>
        <taxon>Rhizopodaceae</taxon>
        <taxon>Rhizopus</taxon>
    </lineage>
</organism>
<evidence type="ECO:0000256" key="3">
    <source>
        <dbReference type="ARBA" id="ARBA00022741"/>
    </source>
</evidence>
<evidence type="ECO:0000259" key="9">
    <source>
        <dbReference type="SMART" id="SM00382"/>
    </source>
</evidence>
<dbReference type="Gene3D" id="1.10.8.60">
    <property type="match status" value="1"/>
</dbReference>
<dbReference type="InterPro" id="IPR057927">
    <property type="entry name" value="RAD24-like_helical"/>
</dbReference>
<dbReference type="Gene3D" id="3.40.50.300">
    <property type="entry name" value="P-loop containing nucleotide triphosphate hydrolases"/>
    <property type="match status" value="1"/>
</dbReference>
<dbReference type="PANTHER" id="PTHR12172">
    <property type="entry name" value="CELL CYCLE CHECKPOINT PROTEIN RAD17"/>
    <property type="match status" value="1"/>
</dbReference>
<evidence type="ECO:0000256" key="1">
    <source>
        <dbReference type="ARBA" id="ARBA00004123"/>
    </source>
</evidence>
<dbReference type="InterPro" id="IPR004582">
    <property type="entry name" value="Checkpoint_prot_Rad17_Rad24"/>
</dbReference>
<dbReference type="Pfam" id="PF25812">
    <property type="entry name" value="RAD24_helical"/>
    <property type="match status" value="1"/>
</dbReference>
<keyword evidence="3" id="KW-0547">Nucleotide-binding</keyword>
<dbReference type="Pfam" id="PF03215">
    <property type="entry name" value="Rad17"/>
    <property type="match status" value="1"/>
</dbReference>
<keyword evidence="6" id="KW-0539">Nucleus</keyword>
<accession>A0A367KVV9</accession>
<evidence type="ECO:0000313" key="10">
    <source>
        <dbReference type="EMBL" id="RCI06022.1"/>
    </source>
</evidence>
<comment type="caution">
    <text evidence="10">The sequence shown here is derived from an EMBL/GenBank/DDBJ whole genome shotgun (WGS) entry which is preliminary data.</text>
</comment>
<keyword evidence="4" id="KW-0227">DNA damage</keyword>
<dbReference type="Pfam" id="PF25361">
    <property type="entry name" value="AAA_lid_RFC1"/>
    <property type="match status" value="1"/>
</dbReference>
<feature type="region of interest" description="Disordered" evidence="8">
    <location>
        <begin position="1"/>
        <end position="27"/>
    </location>
</feature>
<dbReference type="GO" id="GO:0033314">
    <property type="term" value="P:mitotic DNA replication checkpoint signaling"/>
    <property type="evidence" value="ECO:0007669"/>
    <property type="project" value="TreeGrafter"/>
</dbReference>